<keyword evidence="2" id="KW-1185">Reference proteome</keyword>
<proteinExistence type="predicted"/>
<dbReference type="PIRSF" id="PIRSF020565">
    <property type="entry name" value="3Ho_Ac_ACP_DH_prd"/>
    <property type="match status" value="1"/>
</dbReference>
<dbReference type="InterPro" id="IPR016776">
    <property type="entry name" value="ApeP-like_dehydratase"/>
</dbReference>
<dbReference type="Pfam" id="PF22817">
    <property type="entry name" value="ApeP-like"/>
    <property type="match status" value="1"/>
</dbReference>
<evidence type="ECO:0000313" key="1">
    <source>
        <dbReference type="EMBL" id="GHD69040.1"/>
    </source>
</evidence>
<gene>
    <name evidence="1" type="ORF">GCM10007350_35170</name>
</gene>
<dbReference type="RefSeq" id="WP_189462269.1">
    <property type="nucleotide sequence ID" value="NZ_BMYO01000011.1"/>
</dbReference>
<comment type="caution">
    <text evidence="1">The sequence shown here is derived from an EMBL/GenBank/DDBJ whole genome shotgun (WGS) entry which is preliminary data.</text>
</comment>
<dbReference type="Proteomes" id="UP000604737">
    <property type="component" value="Unassembled WGS sequence"/>
</dbReference>
<dbReference type="SUPFAM" id="SSF54637">
    <property type="entry name" value="Thioesterase/thiol ester dehydrase-isomerase"/>
    <property type="match status" value="1"/>
</dbReference>
<dbReference type="CDD" id="cd01289">
    <property type="entry name" value="FabA_like"/>
    <property type="match status" value="1"/>
</dbReference>
<dbReference type="EMBL" id="BMYO01000011">
    <property type="protein sequence ID" value="GHD69040.1"/>
    <property type="molecule type" value="Genomic_DNA"/>
</dbReference>
<reference evidence="2" key="1">
    <citation type="journal article" date="2019" name="Int. J. Syst. Evol. Microbiol.">
        <title>The Global Catalogue of Microorganisms (GCM) 10K type strain sequencing project: providing services to taxonomists for standard genome sequencing and annotation.</title>
        <authorList>
            <consortium name="The Broad Institute Genomics Platform"/>
            <consortium name="The Broad Institute Genome Sequencing Center for Infectious Disease"/>
            <person name="Wu L."/>
            <person name="Ma J."/>
        </authorList>
    </citation>
    <scope>NUCLEOTIDE SEQUENCE [LARGE SCALE GENOMIC DNA]</scope>
    <source>
        <strain evidence="2">KCTC 23701</strain>
    </source>
</reference>
<dbReference type="InterPro" id="IPR029069">
    <property type="entry name" value="HotDog_dom_sf"/>
</dbReference>
<name>A0ABQ3H3T0_9NEIS</name>
<organism evidence="1 2">
    <name type="scientific">Jeongeupia chitinilytica</name>
    <dbReference type="NCBI Taxonomy" id="1041641"/>
    <lineage>
        <taxon>Bacteria</taxon>
        <taxon>Pseudomonadati</taxon>
        <taxon>Pseudomonadota</taxon>
        <taxon>Betaproteobacteria</taxon>
        <taxon>Neisseriales</taxon>
        <taxon>Chitinibacteraceae</taxon>
        <taxon>Jeongeupia</taxon>
    </lineage>
</organism>
<evidence type="ECO:0000313" key="2">
    <source>
        <dbReference type="Proteomes" id="UP000604737"/>
    </source>
</evidence>
<dbReference type="Gene3D" id="3.10.129.10">
    <property type="entry name" value="Hotdog Thioesterase"/>
    <property type="match status" value="1"/>
</dbReference>
<sequence length="151" mass="16096">MNPTAYLPVADYLPHAGRMVLLDQVVSAARDTLSATTTIRADAPFCDGAEVGGWVGVEYMAQTIAALAGFEARSRGDAVRVGFLVGTRRYDCSVPAFRVGQTLTVTATREFQADNGVAVMDCTIAIDGTTVARAQLSAYQPDNLDEYLNQA</sequence>
<protein>
    <submittedName>
        <fullName evidence="1">Thioester dehydrase</fullName>
    </submittedName>
</protein>
<accession>A0ABQ3H3T0</accession>